<sequence length="87" mass="9603">MPQVSALQVADAKRLLPPAAHRAERFLTDAGDLIAEIVDCEKDLKACLEICPHDKAEILRLTETIKKRAMTLHGQAVQACQNIKDGR</sequence>
<dbReference type="RefSeq" id="WP_006933017.1">
    <property type="nucleotide sequence ID" value="NZ_AAUW01000004.1"/>
</dbReference>
<protein>
    <submittedName>
        <fullName evidence="1">Uncharacterized protein</fullName>
    </submittedName>
</protein>
<dbReference type="EMBL" id="AAUW01000004">
    <property type="protein sequence ID" value="EAV44917.1"/>
    <property type="molecule type" value="Genomic_DNA"/>
</dbReference>
<dbReference type="Proteomes" id="UP000004848">
    <property type="component" value="Unassembled WGS sequence"/>
</dbReference>
<organism evidence="1 2">
    <name type="scientific">Roseibium aggregatum (strain ATCC 25650 / DSM 13394 / JCM 20685 / NBRC 16684 / NCIMB 2208 / IAM 12614 / B1)</name>
    <name type="common">Stappia aggregata</name>
    <dbReference type="NCBI Taxonomy" id="384765"/>
    <lineage>
        <taxon>Bacteria</taxon>
        <taxon>Pseudomonadati</taxon>
        <taxon>Pseudomonadota</taxon>
        <taxon>Alphaproteobacteria</taxon>
        <taxon>Hyphomicrobiales</taxon>
        <taxon>Stappiaceae</taxon>
        <taxon>Roseibium</taxon>
    </lineage>
</organism>
<name>A0NQ59_ROSAI</name>
<dbReference type="GeneID" id="68845678"/>
<dbReference type="OrthoDB" id="7679119at2"/>
<evidence type="ECO:0000313" key="1">
    <source>
        <dbReference type="EMBL" id="EAV44917.1"/>
    </source>
</evidence>
<proteinExistence type="predicted"/>
<evidence type="ECO:0000313" key="2">
    <source>
        <dbReference type="Proteomes" id="UP000004848"/>
    </source>
</evidence>
<accession>A0NQ59</accession>
<comment type="caution">
    <text evidence="1">The sequence shown here is derived from an EMBL/GenBank/DDBJ whole genome shotgun (WGS) entry which is preliminary data.</text>
</comment>
<reference evidence="1 2" key="1">
    <citation type="submission" date="2006-05" db="EMBL/GenBank/DDBJ databases">
        <authorList>
            <person name="King G."/>
            <person name="Ferriera S."/>
            <person name="Johnson J."/>
            <person name="Kravitz S."/>
            <person name="Beeson K."/>
            <person name="Sutton G."/>
            <person name="Rogers Y.-H."/>
            <person name="Friedman R."/>
            <person name="Frazier M."/>
            <person name="Venter J.C."/>
        </authorList>
    </citation>
    <scope>NUCLEOTIDE SEQUENCE [LARGE SCALE GENOMIC DNA]</scope>
    <source>
        <strain evidence="2">ATCC 25650 / DSM 13394 / JCM 20685 / NBRC 16684 / NCIMB 2208 / IAM 12614 / B1</strain>
    </source>
</reference>
<dbReference type="AlphaFoldDB" id="A0NQ59"/>
<gene>
    <name evidence="1" type="ORF">SIAM614_12918</name>
</gene>